<keyword evidence="9" id="KW-0472">Membrane</keyword>
<keyword evidence="3" id="KW-0808">Transferase</keyword>
<evidence type="ECO:0000313" key="12">
    <source>
        <dbReference type="EMBL" id="KKI49615.1"/>
    </source>
</evidence>
<keyword evidence="2 12" id="KW-0723">Serine/threonine-protein kinase</keyword>
<dbReference type="AlphaFoldDB" id="A0A0M2NH55"/>
<feature type="domain" description="PASTA" evidence="11">
    <location>
        <begin position="401"/>
        <end position="468"/>
    </location>
</feature>
<dbReference type="PROSITE" id="PS50011">
    <property type="entry name" value="PROTEIN_KINASE_DOM"/>
    <property type="match status" value="1"/>
</dbReference>
<dbReference type="RefSeq" id="WP_046444625.1">
    <property type="nucleotide sequence ID" value="NZ_LAYJ01000131.1"/>
</dbReference>
<reference evidence="12 13" key="1">
    <citation type="submission" date="2015-04" db="EMBL/GenBank/DDBJ databases">
        <title>Draft genome sequence of bacteremic isolate Catabacter hongkongensis type strain HKU16T.</title>
        <authorList>
            <person name="Lau S.K."/>
            <person name="Teng J.L."/>
            <person name="Huang Y."/>
            <person name="Curreem S.O."/>
            <person name="Tsui S.K."/>
            <person name="Woo P.C."/>
        </authorList>
    </citation>
    <scope>NUCLEOTIDE SEQUENCE [LARGE SCALE GENOMIC DNA]</scope>
    <source>
        <strain evidence="12 13">HKU16</strain>
    </source>
</reference>
<evidence type="ECO:0000256" key="6">
    <source>
        <dbReference type="ARBA" id="ARBA00022840"/>
    </source>
</evidence>
<evidence type="ECO:0000259" key="10">
    <source>
        <dbReference type="PROSITE" id="PS50011"/>
    </source>
</evidence>
<proteinExistence type="predicted"/>
<keyword evidence="9" id="KW-0812">Transmembrane</keyword>
<evidence type="ECO:0000313" key="13">
    <source>
        <dbReference type="Proteomes" id="UP000034076"/>
    </source>
</evidence>
<evidence type="ECO:0000256" key="7">
    <source>
        <dbReference type="ARBA" id="ARBA00047899"/>
    </source>
</evidence>
<dbReference type="Pfam" id="PF03793">
    <property type="entry name" value="PASTA"/>
    <property type="match status" value="3"/>
</dbReference>
<feature type="domain" description="PASTA" evidence="11">
    <location>
        <begin position="334"/>
        <end position="400"/>
    </location>
</feature>
<dbReference type="SMART" id="SM00740">
    <property type="entry name" value="PASTA"/>
    <property type="match status" value="3"/>
</dbReference>
<dbReference type="InterPro" id="IPR008271">
    <property type="entry name" value="Ser/Thr_kinase_AS"/>
</dbReference>
<dbReference type="GO" id="GO:0004674">
    <property type="term" value="F:protein serine/threonine kinase activity"/>
    <property type="evidence" value="ECO:0007669"/>
    <property type="project" value="UniProtKB-KW"/>
</dbReference>
<dbReference type="GO" id="GO:0005524">
    <property type="term" value="F:ATP binding"/>
    <property type="evidence" value="ECO:0007669"/>
    <property type="project" value="UniProtKB-KW"/>
</dbReference>
<dbReference type="STRING" id="270498.CHK_2837"/>
<comment type="catalytic activity">
    <reaction evidence="7">
        <text>L-threonyl-[protein] + ATP = O-phospho-L-threonyl-[protein] + ADP + H(+)</text>
        <dbReference type="Rhea" id="RHEA:46608"/>
        <dbReference type="Rhea" id="RHEA-COMP:11060"/>
        <dbReference type="Rhea" id="RHEA-COMP:11605"/>
        <dbReference type="ChEBI" id="CHEBI:15378"/>
        <dbReference type="ChEBI" id="CHEBI:30013"/>
        <dbReference type="ChEBI" id="CHEBI:30616"/>
        <dbReference type="ChEBI" id="CHEBI:61977"/>
        <dbReference type="ChEBI" id="CHEBI:456216"/>
        <dbReference type="EC" id="2.7.11.1"/>
    </reaction>
</comment>
<evidence type="ECO:0000256" key="2">
    <source>
        <dbReference type="ARBA" id="ARBA00022527"/>
    </source>
</evidence>
<accession>A0A0M2NH55</accession>
<keyword evidence="6" id="KW-0067">ATP-binding</keyword>
<evidence type="ECO:0000256" key="4">
    <source>
        <dbReference type="ARBA" id="ARBA00022741"/>
    </source>
</evidence>
<dbReference type="Proteomes" id="UP000034076">
    <property type="component" value="Unassembled WGS sequence"/>
</dbReference>
<dbReference type="PROSITE" id="PS51178">
    <property type="entry name" value="PASTA"/>
    <property type="match status" value="3"/>
</dbReference>
<evidence type="ECO:0000256" key="8">
    <source>
        <dbReference type="ARBA" id="ARBA00048679"/>
    </source>
</evidence>
<feature type="domain" description="Protein kinase" evidence="10">
    <location>
        <begin position="12"/>
        <end position="273"/>
    </location>
</feature>
<dbReference type="CDD" id="cd06577">
    <property type="entry name" value="PASTA_pknB"/>
    <property type="match status" value="3"/>
</dbReference>
<dbReference type="NCBIfam" id="NF033483">
    <property type="entry name" value="PknB_PASTA_kin"/>
    <property type="match status" value="1"/>
</dbReference>
<dbReference type="PROSITE" id="PS00108">
    <property type="entry name" value="PROTEIN_KINASE_ST"/>
    <property type="match status" value="1"/>
</dbReference>
<dbReference type="FunFam" id="1.10.510.10:FF:000021">
    <property type="entry name" value="Serine/threonine protein kinase"/>
    <property type="match status" value="1"/>
</dbReference>
<protein>
    <recommendedName>
        <fullName evidence="1">non-specific serine/threonine protein kinase</fullName>
        <ecNumber evidence="1">2.7.11.1</ecNumber>
    </recommendedName>
</protein>
<dbReference type="PANTHER" id="PTHR43289">
    <property type="entry name" value="MITOGEN-ACTIVATED PROTEIN KINASE KINASE KINASE 20-RELATED"/>
    <property type="match status" value="1"/>
</dbReference>
<dbReference type="PANTHER" id="PTHR43289:SF34">
    <property type="entry name" value="SERINE_THREONINE-PROTEIN KINASE YBDM-RELATED"/>
    <property type="match status" value="1"/>
</dbReference>
<evidence type="ECO:0000256" key="1">
    <source>
        <dbReference type="ARBA" id="ARBA00012513"/>
    </source>
</evidence>
<evidence type="ECO:0000256" key="9">
    <source>
        <dbReference type="SAM" id="Phobius"/>
    </source>
</evidence>
<dbReference type="InterPro" id="IPR011009">
    <property type="entry name" value="Kinase-like_dom_sf"/>
</dbReference>
<dbReference type="Gene3D" id="3.30.10.20">
    <property type="match status" value="3"/>
</dbReference>
<dbReference type="Gene3D" id="3.30.200.20">
    <property type="entry name" value="Phosphorylase Kinase, domain 1"/>
    <property type="match status" value="1"/>
</dbReference>
<comment type="caution">
    <text evidence="12">The sequence shown here is derived from an EMBL/GenBank/DDBJ whole genome shotgun (WGS) entry which is preliminary data.</text>
</comment>
<dbReference type="EMBL" id="LAYJ01000131">
    <property type="protein sequence ID" value="KKI49615.1"/>
    <property type="molecule type" value="Genomic_DNA"/>
</dbReference>
<dbReference type="InterPro" id="IPR000719">
    <property type="entry name" value="Prot_kinase_dom"/>
</dbReference>
<feature type="transmembrane region" description="Helical" evidence="9">
    <location>
        <begin position="308"/>
        <end position="330"/>
    </location>
</feature>
<keyword evidence="9" id="KW-1133">Transmembrane helix</keyword>
<dbReference type="PATRIC" id="fig|270498.16.peg.613"/>
<feature type="domain" description="PASTA" evidence="11">
    <location>
        <begin position="471"/>
        <end position="537"/>
    </location>
</feature>
<keyword evidence="5 12" id="KW-0418">Kinase</keyword>
<dbReference type="CDD" id="cd14014">
    <property type="entry name" value="STKc_PknB_like"/>
    <property type="match status" value="1"/>
</dbReference>
<dbReference type="Pfam" id="PF00069">
    <property type="entry name" value="Pkinase"/>
    <property type="match status" value="1"/>
</dbReference>
<dbReference type="InterPro" id="IPR005543">
    <property type="entry name" value="PASTA_dom"/>
</dbReference>
<dbReference type="OrthoDB" id="9788659at2"/>
<dbReference type="Gene3D" id="1.10.510.10">
    <property type="entry name" value="Transferase(Phosphotransferase) domain 1"/>
    <property type="match status" value="1"/>
</dbReference>
<comment type="catalytic activity">
    <reaction evidence="8">
        <text>L-seryl-[protein] + ATP = O-phospho-L-seryl-[protein] + ADP + H(+)</text>
        <dbReference type="Rhea" id="RHEA:17989"/>
        <dbReference type="Rhea" id="RHEA-COMP:9863"/>
        <dbReference type="Rhea" id="RHEA-COMP:11604"/>
        <dbReference type="ChEBI" id="CHEBI:15378"/>
        <dbReference type="ChEBI" id="CHEBI:29999"/>
        <dbReference type="ChEBI" id="CHEBI:30616"/>
        <dbReference type="ChEBI" id="CHEBI:83421"/>
        <dbReference type="ChEBI" id="CHEBI:456216"/>
        <dbReference type="EC" id="2.7.11.1"/>
    </reaction>
</comment>
<sequence length="631" mass="70243">MIEPNRLLAGRYRLIEQIDAGGSAYIYKAIDERTKQEVAVKILKPELTQNEEFVQRFKKEVQASLKLRHANIIRAYDAGLDDGTYYIVMDLIHGKTLKHLININGPLPLKYVVNVAKKLCLALEYAHVKGFVHRDIKPHNVMIDMTGEPFIADFGIARNIAQNTITVEDNNVMGSVHYFSPEQARGERVDKRSDIYSLGILIYEMLTGHVPFDADTSVAIALKHINELMPDVRDEMPDIPESINKIIQKATQKDKHFRYKSAFNMYEDLQRCLSEPDGEYIRYTESKRVQQHMEEQQAKRSKRSLKRLFIMFGIAAVIVFAIIAVASAVINYNAEKPISMPSLVGMTQKSAQEAVKDITPTTTVTYEYSSQAEQGIVIGQEPEPGVQVKPGDPLSIVVSNGTGTDTMPDVTNIDITQAQKILAENGIEVNQIVDDINGEQPINYVISQYPLPGESISASGSVWLTVKASPNVEKVKVANVQGDDVSTALESLKAQGLTTFFLYEKSSDEKKGTVISQSPQENIELAVNKPMTLTVSRSSGTRYSYNGEALDLVIPKDGTKLKVGVKGEIDGIPVYYIIYDTIVQSGEQEIDLKKATQIVIDSDEESVETELIIFLNDIQLKSETVEFTRGG</sequence>
<name>A0A0M2NH55_9FIRM</name>
<keyword evidence="13" id="KW-1185">Reference proteome</keyword>
<evidence type="ECO:0000256" key="3">
    <source>
        <dbReference type="ARBA" id="ARBA00022679"/>
    </source>
</evidence>
<dbReference type="EC" id="2.7.11.1" evidence="1"/>
<dbReference type="SUPFAM" id="SSF56112">
    <property type="entry name" value="Protein kinase-like (PK-like)"/>
    <property type="match status" value="1"/>
</dbReference>
<evidence type="ECO:0000259" key="11">
    <source>
        <dbReference type="PROSITE" id="PS51178"/>
    </source>
</evidence>
<keyword evidence="4" id="KW-0547">Nucleotide-binding</keyword>
<evidence type="ECO:0000256" key="5">
    <source>
        <dbReference type="ARBA" id="ARBA00022777"/>
    </source>
</evidence>
<gene>
    <name evidence="12" type="ORF">CHK_2837</name>
</gene>
<organism evidence="12 13">
    <name type="scientific">Christensenella hongkongensis</name>
    <dbReference type="NCBI Taxonomy" id="270498"/>
    <lineage>
        <taxon>Bacteria</taxon>
        <taxon>Bacillati</taxon>
        <taxon>Bacillota</taxon>
        <taxon>Clostridia</taxon>
        <taxon>Christensenellales</taxon>
        <taxon>Christensenellaceae</taxon>
        <taxon>Christensenella</taxon>
    </lineage>
</organism>
<dbReference type="SMART" id="SM00220">
    <property type="entry name" value="S_TKc"/>
    <property type="match status" value="1"/>
</dbReference>